<dbReference type="GO" id="GO:0005737">
    <property type="term" value="C:cytoplasm"/>
    <property type="evidence" value="ECO:0007669"/>
    <property type="project" value="UniProtKB-SubCell"/>
</dbReference>
<keyword evidence="1 10" id="KW-0963">Cytoplasm</keyword>
<keyword evidence="2 10" id="KW-0436">Ligase</keyword>
<keyword evidence="8 10" id="KW-0131">Cell cycle</keyword>
<comment type="similarity">
    <text evidence="10">Belongs to the MurCDEF family. MurF subfamily.</text>
</comment>
<dbReference type="Pfam" id="PF01225">
    <property type="entry name" value="Mur_ligase"/>
    <property type="match status" value="1"/>
</dbReference>
<comment type="pathway">
    <text evidence="10 11">Cell wall biogenesis; peptidoglycan biosynthesis.</text>
</comment>
<dbReference type="HAMAP" id="MF_02019">
    <property type="entry name" value="MurF"/>
    <property type="match status" value="1"/>
</dbReference>
<dbReference type="EMBL" id="CP021748">
    <property type="protein sequence ID" value="ARX89484.1"/>
    <property type="molecule type" value="Genomic_DNA"/>
</dbReference>
<feature type="domain" description="Mur ligase central" evidence="15">
    <location>
        <begin position="107"/>
        <end position="293"/>
    </location>
</feature>
<dbReference type="GO" id="GO:0008360">
    <property type="term" value="P:regulation of cell shape"/>
    <property type="evidence" value="ECO:0007669"/>
    <property type="project" value="UniProtKB-KW"/>
</dbReference>
<dbReference type="UniPathway" id="UPA00219"/>
<dbReference type="EC" id="6.3.2.10" evidence="10 11"/>
<dbReference type="InterPro" id="IPR005863">
    <property type="entry name" value="UDP-N-AcMur_synth"/>
</dbReference>
<feature type="compositionally biased region" description="Low complexity" evidence="12">
    <location>
        <begin position="413"/>
        <end position="449"/>
    </location>
</feature>
<sequence length="724" mass="75376">MIPLSLGEIATAVGGTVEGDDAVTVTAPAVLDSRQAEPGGLFVAFAGEHADGHDYAVQAGRAGAVAVLGSRPTALPTVVVEDATAALQALAAHVVTRLRDRLTVVGVTGSRGKTSTKDLLAAVLSSSAPTIATIGSLNNELGMPLTMLRSTDATRFLVLEMGVRRIGDISKLTGLVAPDIGVVLNVGQAHLSHLGSREAIAQAKAELVQGLAPGGTAVLNADDPRVAAMRSLTDHPALTFGQTQHADVRVLDVVLDRLARPSFTLRTAAARAPVTLPLVGTHQALNASAAAAAGLAAGVSLEVAAAALPTASLSKWRLELRDLAGGATLLDDSFNADPDSTRAALDTLAAIEGKRRIAVLGEMLELGDDSAAQHHAIGSTPPSGPTSCSRSAPGRSPTAPASQRWHWPTTPRPSSGCAPGSPPAMSYSSRPPAGRASTRSPPRSRPGPTRGDGAACARVHRSPDTGRSLALRVTANGHTRFQHPEPVSAPPKAPARSSANSGTRPDDPEQYGDTARRQEAFVVLMGQIACRSARVEPCLAGCNAAQEHREGNHGRMTSAEAAVIALQDQTTLWSMGEVRASEVVVAACDALVAGLDAPGLRILAACTRAEADYDVPDLLPEALNELGLTFNPVVGRAGKEAAARALARHLLNGRLTPREFARRIHQRHGHDLPLTERLAELDDEYDLLEHGDRTADEIDTEVRAEARRLAARPTVPAEPTDRHS</sequence>
<evidence type="ECO:0000256" key="4">
    <source>
        <dbReference type="ARBA" id="ARBA00022741"/>
    </source>
</evidence>
<accession>A0A1Z1WSW5</accession>
<evidence type="ECO:0000256" key="2">
    <source>
        <dbReference type="ARBA" id="ARBA00022598"/>
    </source>
</evidence>
<feature type="region of interest" description="Disordered" evidence="12">
    <location>
        <begin position="373"/>
        <end position="467"/>
    </location>
</feature>
<dbReference type="InterPro" id="IPR004101">
    <property type="entry name" value="Mur_ligase_C"/>
</dbReference>
<dbReference type="SUPFAM" id="SSF63418">
    <property type="entry name" value="MurE/MurF N-terminal domain"/>
    <property type="match status" value="1"/>
</dbReference>
<dbReference type="Gene3D" id="3.40.1190.10">
    <property type="entry name" value="Mur-like, catalytic domain"/>
    <property type="match status" value="1"/>
</dbReference>
<name>A0A1Z1WSW5_9ACTN</name>
<dbReference type="PANTHER" id="PTHR43024">
    <property type="entry name" value="UDP-N-ACETYLMURAMOYL-TRIPEPTIDE--D-ALANYL-D-ALANINE LIGASE"/>
    <property type="match status" value="1"/>
</dbReference>
<keyword evidence="7 10" id="KW-0573">Peptidoglycan synthesis</keyword>
<comment type="function">
    <text evidence="10 11">Involved in cell wall formation. Catalyzes the final step in the synthesis of UDP-N-acetylmuramoyl-pentapeptide, the precursor of murein.</text>
</comment>
<dbReference type="InterPro" id="IPR013221">
    <property type="entry name" value="Mur_ligase_cen"/>
</dbReference>
<dbReference type="SUPFAM" id="SSF53623">
    <property type="entry name" value="MurD-like peptide ligases, catalytic domain"/>
    <property type="match status" value="1"/>
</dbReference>
<evidence type="ECO:0000256" key="1">
    <source>
        <dbReference type="ARBA" id="ARBA00022490"/>
    </source>
</evidence>
<dbReference type="SUPFAM" id="SSF53244">
    <property type="entry name" value="MurD-like peptide ligases, peptide-binding domain"/>
    <property type="match status" value="1"/>
</dbReference>
<dbReference type="InterPro" id="IPR051046">
    <property type="entry name" value="MurCDEF_CellWall_CoF430Synth"/>
</dbReference>
<evidence type="ECO:0000256" key="7">
    <source>
        <dbReference type="ARBA" id="ARBA00022984"/>
    </source>
</evidence>
<dbReference type="GO" id="GO:0008766">
    <property type="term" value="F:UDP-N-acetylmuramoylalanyl-D-glutamyl-2,6-diaminopimelate-D-alanyl-D-alanine ligase activity"/>
    <property type="evidence" value="ECO:0007669"/>
    <property type="project" value="RHEA"/>
</dbReference>
<dbReference type="KEGG" id="salf:SMD44_08971"/>
<dbReference type="Gene3D" id="3.90.190.20">
    <property type="entry name" value="Mur ligase, C-terminal domain"/>
    <property type="match status" value="1"/>
</dbReference>
<dbReference type="InterPro" id="IPR036615">
    <property type="entry name" value="Mur_ligase_C_dom_sf"/>
</dbReference>
<evidence type="ECO:0000259" key="13">
    <source>
        <dbReference type="Pfam" id="PF01225"/>
    </source>
</evidence>
<feature type="region of interest" description="Disordered" evidence="12">
    <location>
        <begin position="480"/>
        <end position="512"/>
    </location>
</feature>
<keyword evidence="4 10" id="KW-0547">Nucleotide-binding</keyword>
<evidence type="ECO:0000256" key="10">
    <source>
        <dbReference type="HAMAP-Rule" id="MF_02019"/>
    </source>
</evidence>
<dbReference type="Proteomes" id="UP000195880">
    <property type="component" value="Chromosome"/>
</dbReference>
<dbReference type="Pfam" id="PF08245">
    <property type="entry name" value="Mur_ligase_M"/>
    <property type="match status" value="1"/>
</dbReference>
<feature type="compositionally biased region" description="Low complexity" evidence="12">
    <location>
        <begin position="378"/>
        <end position="387"/>
    </location>
</feature>
<dbReference type="GO" id="GO:0005524">
    <property type="term" value="F:ATP binding"/>
    <property type="evidence" value="ECO:0007669"/>
    <property type="project" value="UniProtKB-UniRule"/>
</dbReference>
<reference evidence="16 17" key="1">
    <citation type="submission" date="2017-05" db="EMBL/GenBank/DDBJ databases">
        <title>Streptomyces alboflavus Genome sequencing and assembly.</title>
        <authorList>
            <person name="Wang Y."/>
            <person name="Du B."/>
            <person name="Ding Y."/>
            <person name="Liu H."/>
            <person name="Hou Q."/>
            <person name="Liu K."/>
            <person name="Wang C."/>
            <person name="Yao L."/>
        </authorList>
    </citation>
    <scope>NUCLEOTIDE SEQUENCE [LARGE SCALE GENOMIC DNA]</scope>
    <source>
        <strain evidence="16 17">MDJK44</strain>
    </source>
</reference>
<keyword evidence="5 10" id="KW-0067">ATP-binding</keyword>
<dbReference type="NCBIfam" id="TIGR01143">
    <property type="entry name" value="murF"/>
    <property type="match status" value="1"/>
</dbReference>
<evidence type="ECO:0000256" key="6">
    <source>
        <dbReference type="ARBA" id="ARBA00022960"/>
    </source>
</evidence>
<gene>
    <name evidence="10 16" type="primary">murF</name>
    <name evidence="16" type="ORF">SMD44_08971</name>
</gene>
<dbReference type="GO" id="GO:0047480">
    <property type="term" value="F:UDP-N-acetylmuramoyl-tripeptide-D-alanyl-D-alanine ligase activity"/>
    <property type="evidence" value="ECO:0007669"/>
    <property type="project" value="UniProtKB-UniRule"/>
</dbReference>
<dbReference type="InterPro" id="IPR000713">
    <property type="entry name" value="Mur_ligase_N"/>
</dbReference>
<dbReference type="InterPro" id="IPR036565">
    <property type="entry name" value="Mur-like_cat_sf"/>
</dbReference>
<dbReference type="AlphaFoldDB" id="A0A1Z1WSW5"/>
<evidence type="ECO:0000256" key="9">
    <source>
        <dbReference type="ARBA" id="ARBA00023316"/>
    </source>
</evidence>
<evidence type="ECO:0000256" key="8">
    <source>
        <dbReference type="ARBA" id="ARBA00023306"/>
    </source>
</evidence>
<evidence type="ECO:0000256" key="12">
    <source>
        <dbReference type="SAM" id="MobiDB-lite"/>
    </source>
</evidence>
<dbReference type="GO" id="GO:0051301">
    <property type="term" value="P:cell division"/>
    <property type="evidence" value="ECO:0007669"/>
    <property type="project" value="UniProtKB-KW"/>
</dbReference>
<evidence type="ECO:0000256" key="3">
    <source>
        <dbReference type="ARBA" id="ARBA00022618"/>
    </source>
</evidence>
<feature type="binding site" evidence="10">
    <location>
        <begin position="109"/>
        <end position="115"/>
    </location>
    <ligand>
        <name>ATP</name>
        <dbReference type="ChEBI" id="CHEBI:30616"/>
    </ligand>
</feature>
<keyword evidence="6 10" id="KW-0133">Cell shape</keyword>
<proteinExistence type="inferred from homology"/>
<evidence type="ECO:0000256" key="11">
    <source>
        <dbReference type="RuleBase" id="RU004136"/>
    </source>
</evidence>
<evidence type="ECO:0000256" key="5">
    <source>
        <dbReference type="ARBA" id="ARBA00022840"/>
    </source>
</evidence>
<evidence type="ECO:0000259" key="14">
    <source>
        <dbReference type="Pfam" id="PF02875"/>
    </source>
</evidence>
<evidence type="ECO:0000259" key="15">
    <source>
        <dbReference type="Pfam" id="PF08245"/>
    </source>
</evidence>
<keyword evidence="17" id="KW-1185">Reference proteome</keyword>
<feature type="domain" description="Mur ligase C-terminal" evidence="14">
    <location>
        <begin position="317"/>
        <end position="379"/>
    </location>
</feature>
<evidence type="ECO:0000313" key="17">
    <source>
        <dbReference type="Proteomes" id="UP000195880"/>
    </source>
</evidence>
<comment type="subcellular location">
    <subcellularLocation>
        <location evidence="10 11">Cytoplasm</location>
    </subcellularLocation>
</comment>
<dbReference type="GO" id="GO:0071555">
    <property type="term" value="P:cell wall organization"/>
    <property type="evidence" value="ECO:0007669"/>
    <property type="project" value="UniProtKB-KW"/>
</dbReference>
<feature type="domain" description="Mur ligase N-terminal catalytic" evidence="13">
    <location>
        <begin position="31"/>
        <end position="83"/>
    </location>
</feature>
<protein>
    <recommendedName>
        <fullName evidence="10 11">UDP-N-acetylmuramoyl-tripeptide--D-alanyl-D-alanine ligase</fullName>
        <ecNumber evidence="10 11">6.3.2.10</ecNumber>
    </recommendedName>
    <alternativeName>
        <fullName evidence="10">D-alanyl-D-alanine-adding enzyme</fullName>
    </alternativeName>
</protein>
<dbReference type="InterPro" id="IPR035911">
    <property type="entry name" value="MurE/MurF_N"/>
</dbReference>
<keyword evidence="9 10" id="KW-0961">Cell wall biogenesis/degradation</keyword>
<organism evidence="16 17">
    <name type="scientific">Streptomyces alboflavus</name>
    <dbReference type="NCBI Taxonomy" id="67267"/>
    <lineage>
        <taxon>Bacteria</taxon>
        <taxon>Bacillati</taxon>
        <taxon>Actinomycetota</taxon>
        <taxon>Actinomycetes</taxon>
        <taxon>Kitasatosporales</taxon>
        <taxon>Streptomycetaceae</taxon>
        <taxon>Streptomyces</taxon>
    </lineage>
</organism>
<dbReference type="Pfam" id="PF02875">
    <property type="entry name" value="Mur_ligase_C"/>
    <property type="match status" value="1"/>
</dbReference>
<keyword evidence="3 10" id="KW-0132">Cell division</keyword>
<comment type="catalytic activity">
    <reaction evidence="10 11">
        <text>D-alanyl-D-alanine + UDP-N-acetyl-alpha-D-muramoyl-L-alanyl-gamma-D-glutamyl-meso-2,6-diaminopimelate + ATP = UDP-N-acetyl-alpha-D-muramoyl-L-alanyl-gamma-D-glutamyl-meso-2,6-diaminopimeloyl-D-alanyl-D-alanine + ADP + phosphate + H(+)</text>
        <dbReference type="Rhea" id="RHEA:28374"/>
        <dbReference type="ChEBI" id="CHEBI:15378"/>
        <dbReference type="ChEBI" id="CHEBI:30616"/>
        <dbReference type="ChEBI" id="CHEBI:43474"/>
        <dbReference type="ChEBI" id="CHEBI:57822"/>
        <dbReference type="ChEBI" id="CHEBI:61386"/>
        <dbReference type="ChEBI" id="CHEBI:83905"/>
        <dbReference type="ChEBI" id="CHEBI:456216"/>
        <dbReference type="EC" id="6.3.2.10"/>
    </reaction>
</comment>
<dbReference type="GO" id="GO:0009252">
    <property type="term" value="P:peptidoglycan biosynthetic process"/>
    <property type="evidence" value="ECO:0007669"/>
    <property type="project" value="UniProtKB-UniRule"/>
</dbReference>
<dbReference type="Gene3D" id="3.40.1390.10">
    <property type="entry name" value="MurE/MurF, N-terminal domain"/>
    <property type="match status" value="1"/>
</dbReference>
<dbReference type="PANTHER" id="PTHR43024:SF1">
    <property type="entry name" value="UDP-N-ACETYLMURAMOYL-TRIPEPTIDE--D-ALANYL-D-ALANINE LIGASE"/>
    <property type="match status" value="1"/>
</dbReference>
<evidence type="ECO:0000313" key="16">
    <source>
        <dbReference type="EMBL" id="ARX89484.1"/>
    </source>
</evidence>